<feature type="compositionally biased region" description="Polar residues" evidence="1">
    <location>
        <begin position="129"/>
        <end position="154"/>
    </location>
</feature>
<evidence type="ECO:0000256" key="1">
    <source>
        <dbReference type="SAM" id="MobiDB-lite"/>
    </source>
</evidence>
<feature type="compositionally biased region" description="Low complexity" evidence="1">
    <location>
        <begin position="70"/>
        <end position="86"/>
    </location>
</feature>
<feature type="region of interest" description="Disordered" evidence="1">
    <location>
        <begin position="70"/>
        <end position="159"/>
    </location>
</feature>
<feature type="compositionally biased region" description="Low complexity" evidence="1">
    <location>
        <begin position="115"/>
        <end position="128"/>
    </location>
</feature>
<feature type="compositionally biased region" description="Polar residues" evidence="1">
    <location>
        <begin position="461"/>
        <end position="471"/>
    </location>
</feature>
<gene>
    <name evidence="3" type="ORF">MKZ38_006310</name>
</gene>
<feature type="compositionally biased region" description="Low complexity" evidence="1">
    <location>
        <begin position="484"/>
        <end position="496"/>
    </location>
</feature>
<feature type="signal peptide" evidence="2">
    <location>
        <begin position="1"/>
        <end position="18"/>
    </location>
</feature>
<comment type="caution">
    <text evidence="3">The sequence shown here is derived from an EMBL/GenBank/DDBJ whole genome shotgun (WGS) entry which is preliminary data.</text>
</comment>
<reference evidence="3" key="1">
    <citation type="submission" date="2022-07" db="EMBL/GenBank/DDBJ databases">
        <title>Draft genome sequence of Zalerion maritima ATCC 34329, a (micro)plastics degrading marine fungus.</title>
        <authorList>
            <person name="Paco A."/>
            <person name="Goncalves M.F.M."/>
            <person name="Rocha-Santos T.A.P."/>
            <person name="Alves A."/>
        </authorList>
    </citation>
    <scope>NUCLEOTIDE SEQUENCE</scope>
    <source>
        <strain evidence="3">ATCC 34329</strain>
    </source>
</reference>
<name>A0AAD5WPP6_9PEZI</name>
<evidence type="ECO:0000313" key="4">
    <source>
        <dbReference type="Proteomes" id="UP001201980"/>
    </source>
</evidence>
<feature type="region of interest" description="Disordered" evidence="1">
    <location>
        <begin position="390"/>
        <end position="496"/>
    </location>
</feature>
<dbReference type="Proteomes" id="UP001201980">
    <property type="component" value="Unassembled WGS sequence"/>
</dbReference>
<feature type="compositionally biased region" description="Low complexity" evidence="1">
    <location>
        <begin position="237"/>
        <end position="254"/>
    </location>
</feature>
<protein>
    <submittedName>
        <fullName evidence="3">Uncharacterized protein</fullName>
    </submittedName>
</protein>
<proteinExistence type="predicted"/>
<keyword evidence="2" id="KW-0732">Signal</keyword>
<evidence type="ECO:0000256" key="2">
    <source>
        <dbReference type="SAM" id="SignalP"/>
    </source>
</evidence>
<sequence length="496" mass="51527">MNLTSFLLVLTAGLFGHAAEDGTAKGYEATGTSFSFTSTIKELESFSMETSTFSRWSANTWLITFSAISDTSSSQPDQPQPTSKSSCPTGPTPSTQLNSPTQPPTISLPVSAIATTTFPPQTSITTVTAPENTVTATKTSKPGQEPTTTPTAVSGSKPLYSTVKSQSLEPWIPTTTTKSHTSTSTVYSTTIYKPSTTAFTTIHVTVDPTARPKFKGRDNTNNSKRRRPTQRLSSDTPTSDSFRPYSSSPFPSNSGTRPTPSAELTILNINPDPPSSASPSTSTSPVDNSFYRNHPAKLAIHPVLVNCDFCPPAPHSGLILHGVPFHLQVVYSLCSAATAATAAAAAAEPQCIEPFYFPCDPVADQECTAGPVFLDFVDGAWVVPGGGAAGAGGGNSAGTTTATATTPVFQHATRPASTSSPLPPTPSQSDGPGGGDDEEAGSGGDSGGSGVPDNIYRGAESSGQKVPSSSRESWHATNLEFDPTTLATSTRRTSTN</sequence>
<organism evidence="3 4">
    <name type="scientific">Zalerion maritima</name>
    <dbReference type="NCBI Taxonomy" id="339359"/>
    <lineage>
        <taxon>Eukaryota</taxon>
        <taxon>Fungi</taxon>
        <taxon>Dikarya</taxon>
        <taxon>Ascomycota</taxon>
        <taxon>Pezizomycotina</taxon>
        <taxon>Sordariomycetes</taxon>
        <taxon>Lulworthiomycetidae</taxon>
        <taxon>Lulworthiales</taxon>
        <taxon>Lulworthiaceae</taxon>
        <taxon>Zalerion</taxon>
    </lineage>
</organism>
<feature type="region of interest" description="Disordered" evidence="1">
    <location>
        <begin position="209"/>
        <end position="288"/>
    </location>
</feature>
<evidence type="ECO:0000313" key="3">
    <source>
        <dbReference type="EMBL" id="KAJ2895598.1"/>
    </source>
</evidence>
<keyword evidence="4" id="KW-1185">Reference proteome</keyword>
<accession>A0AAD5WPP6</accession>
<dbReference type="AlphaFoldDB" id="A0AAD5WPP6"/>
<feature type="compositionally biased region" description="Polar residues" evidence="1">
    <location>
        <begin position="87"/>
        <end position="100"/>
    </location>
</feature>
<dbReference type="EMBL" id="JAKWBI020000388">
    <property type="protein sequence ID" value="KAJ2895598.1"/>
    <property type="molecule type" value="Genomic_DNA"/>
</dbReference>
<feature type="compositionally biased region" description="Gly residues" evidence="1">
    <location>
        <begin position="441"/>
        <end position="450"/>
    </location>
</feature>
<feature type="chain" id="PRO_5042150674" evidence="2">
    <location>
        <begin position="19"/>
        <end position="496"/>
    </location>
</feature>
<feature type="compositionally biased region" description="Low complexity" evidence="1">
    <location>
        <begin position="397"/>
        <end position="406"/>
    </location>
</feature>